<dbReference type="AlphaFoldDB" id="A0A3P2A7R2"/>
<feature type="chain" id="PRO_5018191768" evidence="1">
    <location>
        <begin position="17"/>
        <end position="107"/>
    </location>
</feature>
<dbReference type="Proteomes" id="UP000269923">
    <property type="component" value="Unassembled WGS sequence"/>
</dbReference>
<keyword evidence="3" id="KW-1185">Reference proteome</keyword>
<dbReference type="OrthoDB" id="7054253at2"/>
<proteinExistence type="predicted"/>
<evidence type="ECO:0000256" key="1">
    <source>
        <dbReference type="SAM" id="SignalP"/>
    </source>
</evidence>
<reference evidence="2 3" key="1">
    <citation type="submission" date="2018-11" db="EMBL/GenBank/DDBJ databases">
        <title>Genomes From Bacteria Associated with the Canine Oral Cavity: a Test Case for Automated Genome-Based Taxonomic Assignment.</title>
        <authorList>
            <person name="Coil D.A."/>
            <person name="Jospin G."/>
            <person name="Darling A.E."/>
            <person name="Wallis C."/>
            <person name="Davis I.J."/>
            <person name="Harris S."/>
            <person name="Eisen J.A."/>
            <person name="Holcombe L.J."/>
            <person name="O'Flynn C."/>
        </authorList>
    </citation>
    <scope>NUCLEOTIDE SEQUENCE [LARGE SCALE GENOMIC DNA]</scope>
    <source>
        <strain evidence="2 3">COT-280</strain>
    </source>
</reference>
<organism evidence="2 3">
    <name type="scientific">Conchiformibius steedae</name>
    <dbReference type="NCBI Taxonomy" id="153493"/>
    <lineage>
        <taxon>Bacteria</taxon>
        <taxon>Pseudomonadati</taxon>
        <taxon>Pseudomonadota</taxon>
        <taxon>Betaproteobacteria</taxon>
        <taxon>Neisseriales</taxon>
        <taxon>Neisseriaceae</taxon>
        <taxon>Conchiformibius</taxon>
    </lineage>
</organism>
<accession>A0A3P2A7R2</accession>
<protein>
    <submittedName>
        <fullName evidence="2">Uncharacterized protein</fullName>
    </submittedName>
</protein>
<dbReference type="RefSeq" id="WP_124794522.1">
    <property type="nucleotide sequence ID" value="NZ_RQYC01000006.1"/>
</dbReference>
<dbReference type="STRING" id="1121352.GCA_000620925_00761"/>
<evidence type="ECO:0000313" key="2">
    <source>
        <dbReference type="EMBL" id="RRD90310.1"/>
    </source>
</evidence>
<evidence type="ECO:0000313" key="3">
    <source>
        <dbReference type="Proteomes" id="UP000269923"/>
    </source>
</evidence>
<name>A0A3P2A7R2_9NEIS</name>
<feature type="signal peptide" evidence="1">
    <location>
        <begin position="1"/>
        <end position="16"/>
    </location>
</feature>
<dbReference type="EMBL" id="RQYC01000006">
    <property type="protein sequence ID" value="RRD90310.1"/>
    <property type="molecule type" value="Genomic_DNA"/>
</dbReference>
<gene>
    <name evidence="2" type="ORF">EII21_05145</name>
</gene>
<comment type="caution">
    <text evidence="2">The sequence shown here is derived from an EMBL/GenBank/DDBJ whole genome shotgun (WGS) entry which is preliminary data.</text>
</comment>
<keyword evidence="1" id="KW-0732">Signal</keyword>
<sequence>MKHTAYCLALCLSACAAPQAPPFNELYFDANGEVVDAPVKGGYIRRILHTHARDYTVQDFYGMGGNKRTDPMRLHREQLHQWHARPAHTVIRSYDRHGNPLIISPNQ</sequence>